<evidence type="ECO:0000313" key="3">
    <source>
        <dbReference type="Proteomes" id="UP000541426"/>
    </source>
</evidence>
<dbReference type="InterPro" id="IPR011042">
    <property type="entry name" value="6-blade_b-propeller_TolB-like"/>
</dbReference>
<name>A0A7W6DMH1_9RHOB</name>
<gene>
    <name evidence="2" type="ORF">GGQ68_001598</name>
</gene>
<organism evidence="2 3">
    <name type="scientific">Sagittula marina</name>
    <dbReference type="NCBI Taxonomy" id="943940"/>
    <lineage>
        <taxon>Bacteria</taxon>
        <taxon>Pseudomonadati</taxon>
        <taxon>Pseudomonadota</taxon>
        <taxon>Alphaproteobacteria</taxon>
        <taxon>Rhodobacterales</taxon>
        <taxon>Roseobacteraceae</taxon>
        <taxon>Sagittula</taxon>
    </lineage>
</organism>
<dbReference type="PANTHER" id="PTHR36842:SF1">
    <property type="entry name" value="PROTEIN TOLB"/>
    <property type="match status" value="1"/>
</dbReference>
<evidence type="ECO:0000256" key="1">
    <source>
        <dbReference type="ARBA" id="ARBA00009820"/>
    </source>
</evidence>
<dbReference type="InterPro" id="IPR011659">
    <property type="entry name" value="WD40"/>
</dbReference>
<proteinExistence type="inferred from homology"/>
<dbReference type="PANTHER" id="PTHR36842">
    <property type="entry name" value="PROTEIN TOLB HOMOLOG"/>
    <property type="match status" value="1"/>
</dbReference>
<dbReference type="Gene3D" id="2.120.10.30">
    <property type="entry name" value="TolB, C-terminal domain"/>
    <property type="match status" value="1"/>
</dbReference>
<comment type="similarity">
    <text evidence="1">Belongs to the TolB family.</text>
</comment>
<dbReference type="Pfam" id="PF07676">
    <property type="entry name" value="PD40"/>
    <property type="match status" value="2"/>
</dbReference>
<comment type="caution">
    <text evidence="2">The sequence shown here is derived from an EMBL/GenBank/DDBJ whole genome shotgun (WGS) entry which is preliminary data.</text>
</comment>
<dbReference type="RefSeq" id="WP_183964659.1">
    <property type="nucleotide sequence ID" value="NZ_BAABBZ010000059.1"/>
</dbReference>
<evidence type="ECO:0000313" key="2">
    <source>
        <dbReference type="EMBL" id="MBB3985269.1"/>
    </source>
</evidence>
<accession>A0A7W6DMH1</accession>
<keyword evidence="3" id="KW-1185">Reference proteome</keyword>
<reference evidence="2 3" key="1">
    <citation type="submission" date="2020-08" db="EMBL/GenBank/DDBJ databases">
        <title>Genomic Encyclopedia of Type Strains, Phase IV (KMG-IV): sequencing the most valuable type-strain genomes for metagenomic binning, comparative biology and taxonomic classification.</title>
        <authorList>
            <person name="Goeker M."/>
        </authorList>
    </citation>
    <scope>NUCLEOTIDE SEQUENCE [LARGE SCALE GENOMIC DNA]</scope>
    <source>
        <strain evidence="2 3">DSM 102235</strain>
    </source>
</reference>
<protein>
    <submittedName>
        <fullName evidence="2">Tol biopolymer transport system component</fullName>
    </submittedName>
</protein>
<dbReference type="AlphaFoldDB" id="A0A7W6DMH1"/>
<sequence length="286" mass="31627">MRSSVEIYDLETGDTKVVLDSPNMLEAPNWARDGAGLIVNGEGRLYRLDLRTAELTQIDTGPLHKLNNDHGPSPDGAFMAVSDKVETGKACIYVLPAAGGTPTRITQNVPSWWHAWTPDSANLIYTAVRDETFGIYMIPADGGAERRVIGGPHHYDGPDITPDGQWIWFNSERGDLPSSLWRVRPDGSDPQQMTHGARVDWFPHPSPDGQHVVYLSYPEGTEGHPFGREVELRLIPIEGGEPKTLVRLFGGQGTLNVPCWAPDGRRFVFVRYFRESEAVVATEPSV</sequence>
<dbReference type="Proteomes" id="UP000541426">
    <property type="component" value="Unassembled WGS sequence"/>
</dbReference>
<dbReference type="EMBL" id="JACIEJ010000003">
    <property type="protein sequence ID" value="MBB3985269.1"/>
    <property type="molecule type" value="Genomic_DNA"/>
</dbReference>
<dbReference type="SUPFAM" id="SSF82171">
    <property type="entry name" value="DPP6 N-terminal domain-like"/>
    <property type="match status" value="1"/>
</dbReference>